<evidence type="ECO:0000259" key="5">
    <source>
        <dbReference type="PROSITE" id="PS51999"/>
    </source>
</evidence>
<proteinExistence type="predicted"/>
<keyword evidence="1" id="KW-0479">Metal-binding</keyword>
<evidence type="ECO:0000256" key="4">
    <source>
        <dbReference type="PROSITE-ProRule" id="PRU01343"/>
    </source>
</evidence>
<dbReference type="PROSITE" id="PS51999">
    <property type="entry name" value="ZF_GRF"/>
    <property type="match status" value="1"/>
</dbReference>
<evidence type="ECO:0000256" key="3">
    <source>
        <dbReference type="ARBA" id="ARBA00022833"/>
    </source>
</evidence>
<reference evidence="6" key="1">
    <citation type="journal article" date="2014" name="Nat. Commun.">
        <title>The emerging biofuel crop Camelina sativa retains a highly undifferentiated hexaploid genome structure.</title>
        <authorList>
            <person name="Kagale S."/>
            <person name="Koh C."/>
            <person name="Nixon J."/>
            <person name="Bollina V."/>
            <person name="Clarke W.E."/>
            <person name="Tuteja R."/>
            <person name="Spillane C."/>
            <person name="Robinson S.J."/>
            <person name="Links M.G."/>
            <person name="Clarke C."/>
            <person name="Higgins E.E."/>
            <person name="Huebert T."/>
            <person name="Sharpe A.G."/>
            <person name="Parkin I.A."/>
        </authorList>
    </citation>
    <scope>NUCLEOTIDE SEQUENCE [LARGE SCALE GENOMIC DNA]</scope>
    <source>
        <strain evidence="6">cv. DH55</strain>
    </source>
</reference>
<dbReference type="InterPro" id="IPR010666">
    <property type="entry name" value="Znf_GRF"/>
</dbReference>
<keyword evidence="3" id="KW-0862">Zinc</keyword>
<keyword evidence="2 4" id="KW-0863">Zinc-finger</keyword>
<accession>A0ABM0YWH2</accession>
<evidence type="ECO:0000313" key="7">
    <source>
        <dbReference type="RefSeq" id="XP_010506886.1"/>
    </source>
</evidence>
<name>A0ABM0YWH2_CAMSA</name>
<keyword evidence="6" id="KW-1185">Reference proteome</keyword>
<dbReference type="RefSeq" id="XP_010506886.1">
    <property type="nucleotide sequence ID" value="XM_010508584.1"/>
</dbReference>
<dbReference type="GeneID" id="104783425"/>
<sequence length="134" mass="15296">MSNVSGDSSCASNVRERGRGTVVGVPKRCWCGEAIVAKNLKSESNPCRRNFRCGYATAKKLMNDDHVFKWVDEALLDEVESFSVQTVKLQMEMEIEKKMQMELEKELFERVEDAKSELKARMKVISRLLSDCLL</sequence>
<protein>
    <submittedName>
        <fullName evidence="7">Uncharacterized protein At4g04775-like</fullName>
    </submittedName>
</protein>
<evidence type="ECO:0000256" key="2">
    <source>
        <dbReference type="ARBA" id="ARBA00022771"/>
    </source>
</evidence>
<dbReference type="Proteomes" id="UP000694864">
    <property type="component" value="Chromosome 4"/>
</dbReference>
<organism evidence="6 7">
    <name type="scientific">Camelina sativa</name>
    <name type="common">False flax</name>
    <name type="synonym">Myagrum sativum</name>
    <dbReference type="NCBI Taxonomy" id="90675"/>
    <lineage>
        <taxon>Eukaryota</taxon>
        <taxon>Viridiplantae</taxon>
        <taxon>Streptophyta</taxon>
        <taxon>Embryophyta</taxon>
        <taxon>Tracheophyta</taxon>
        <taxon>Spermatophyta</taxon>
        <taxon>Magnoliopsida</taxon>
        <taxon>eudicotyledons</taxon>
        <taxon>Gunneridae</taxon>
        <taxon>Pentapetalae</taxon>
        <taxon>rosids</taxon>
        <taxon>malvids</taxon>
        <taxon>Brassicales</taxon>
        <taxon>Brassicaceae</taxon>
        <taxon>Camelineae</taxon>
        <taxon>Camelina</taxon>
    </lineage>
</organism>
<gene>
    <name evidence="7" type="primary">LOC104783425</name>
</gene>
<evidence type="ECO:0000256" key="1">
    <source>
        <dbReference type="ARBA" id="ARBA00022723"/>
    </source>
</evidence>
<evidence type="ECO:0000313" key="6">
    <source>
        <dbReference type="Proteomes" id="UP000694864"/>
    </source>
</evidence>
<reference evidence="7" key="2">
    <citation type="submission" date="2025-08" db="UniProtKB">
        <authorList>
            <consortium name="RefSeq"/>
        </authorList>
    </citation>
    <scope>IDENTIFICATION</scope>
    <source>
        <tissue evidence="7">Leaf</tissue>
    </source>
</reference>
<feature type="domain" description="GRF-type" evidence="5">
    <location>
        <begin position="29"/>
        <end position="74"/>
    </location>
</feature>